<dbReference type="GO" id="GO:0008270">
    <property type="term" value="F:zinc ion binding"/>
    <property type="evidence" value="ECO:0007669"/>
    <property type="project" value="TreeGrafter"/>
</dbReference>
<accession>A0AAV1GLG1</accession>
<evidence type="ECO:0000256" key="12">
    <source>
        <dbReference type="ARBA" id="ARBA00023180"/>
    </source>
</evidence>
<keyword evidence="16" id="KW-0472">Membrane</keyword>
<dbReference type="InterPro" id="IPR037457">
    <property type="entry name" value="M28_QC"/>
</dbReference>
<keyword evidence="19" id="KW-1185">Reference proteome</keyword>
<keyword evidence="16" id="KW-1133">Transmembrane helix</keyword>
<evidence type="ECO:0000256" key="4">
    <source>
        <dbReference type="ARBA" id="ARBA00012012"/>
    </source>
</evidence>
<keyword evidence="12" id="KW-0325">Glycoprotein</keyword>
<comment type="catalytic activity">
    <reaction evidence="1">
        <text>N-terminal L-glutaminyl-[peptide] = N-terminal 5-oxo-L-prolyl-[peptide] + NH4(+)</text>
        <dbReference type="Rhea" id="RHEA:23652"/>
        <dbReference type="Rhea" id="RHEA-COMP:11736"/>
        <dbReference type="Rhea" id="RHEA-COMP:11846"/>
        <dbReference type="ChEBI" id="CHEBI:28938"/>
        <dbReference type="ChEBI" id="CHEBI:64722"/>
        <dbReference type="ChEBI" id="CHEBI:87215"/>
        <dbReference type="EC" id="2.3.2.5"/>
    </reaction>
</comment>
<evidence type="ECO:0000256" key="2">
    <source>
        <dbReference type="ARBA" id="ARBA00004613"/>
    </source>
</evidence>
<comment type="similarity">
    <text evidence="3">Belongs to the glutaminyl-peptide cyclotransferase family.</text>
</comment>
<evidence type="ECO:0000256" key="1">
    <source>
        <dbReference type="ARBA" id="ARBA00000001"/>
    </source>
</evidence>
<keyword evidence="6" id="KW-0964">Secreted</keyword>
<keyword evidence="8" id="KW-0479">Metal-binding</keyword>
<evidence type="ECO:0000313" key="19">
    <source>
        <dbReference type="Proteomes" id="UP001178508"/>
    </source>
</evidence>
<dbReference type="FunFam" id="3.40.630.10:FF:000029">
    <property type="entry name" value="Glutaminyl-peptide cyclotransferase"/>
    <property type="match status" value="1"/>
</dbReference>
<evidence type="ECO:0000313" key="18">
    <source>
        <dbReference type="EMBL" id="CAJ1073889.1"/>
    </source>
</evidence>
<evidence type="ECO:0000256" key="15">
    <source>
        <dbReference type="ARBA" id="ARBA00042699"/>
    </source>
</evidence>
<keyword evidence="9" id="KW-0732">Signal</keyword>
<evidence type="ECO:0000256" key="5">
    <source>
        <dbReference type="ARBA" id="ARBA00016861"/>
    </source>
</evidence>
<name>A0AAV1GLG1_XYRNO</name>
<proteinExistence type="inferred from homology"/>
<evidence type="ECO:0000256" key="16">
    <source>
        <dbReference type="SAM" id="Phobius"/>
    </source>
</evidence>
<dbReference type="GO" id="GO:0005576">
    <property type="term" value="C:extracellular region"/>
    <property type="evidence" value="ECO:0007669"/>
    <property type="project" value="UniProtKB-SubCell"/>
</dbReference>
<dbReference type="GO" id="GO:0016603">
    <property type="term" value="F:glutaminyl-peptide cyclotransferase activity"/>
    <property type="evidence" value="ECO:0007669"/>
    <property type="project" value="UniProtKB-EC"/>
</dbReference>
<keyword evidence="13" id="KW-0012">Acyltransferase</keyword>
<evidence type="ECO:0000256" key="8">
    <source>
        <dbReference type="ARBA" id="ARBA00022723"/>
    </source>
</evidence>
<keyword evidence="11" id="KW-1015">Disulfide bond</keyword>
<dbReference type="EC" id="2.3.2.5" evidence="4"/>
<dbReference type="InterPro" id="IPR007484">
    <property type="entry name" value="Peptidase_M28"/>
</dbReference>
<evidence type="ECO:0000259" key="17">
    <source>
        <dbReference type="Pfam" id="PF04389"/>
    </source>
</evidence>
<keyword evidence="7" id="KW-0808">Transferase</keyword>
<dbReference type="CDD" id="cd03880">
    <property type="entry name" value="M28_QC_like"/>
    <property type="match status" value="1"/>
</dbReference>
<dbReference type="PANTHER" id="PTHR12283">
    <property type="entry name" value="GLUTAMINYL-PEPTIDE CYCLOTRANSFERASE"/>
    <property type="match status" value="1"/>
</dbReference>
<sequence>MWRGASTALAERSRGVSIMRLLYSVAVWMTIIHCSCGIPWTQEKFHHRALTLTRDEVQTALSHTDLEQMWQRDLRPLLVTRYPGSPGSQAVQEHIKTTLSSLGAGWEVTEDRFMSQTPYGPLPFTNIIATLNPSAKRHLVLACHYDSKYYPPQWHGREFQGATDSAVPCAMILEIAQALNEELTAQKNSSTDLTLQLIFFDGEEALFQWSATDSLYGSRHLAQKMESTPHPTGATDTNQLHGIDLFVLLDLIGAPSPRFGNQFPATAHWLTRLQNIEKRLHSMNQLVDHPNSVEYFWPDRPIAHIQDDHVPFLNRGVRILHLIPYPFPSVWHTFDDNEQNLDRSTIQNLNKILQVFVLEYLNARPNVASNTQTVP</sequence>
<evidence type="ECO:0000256" key="3">
    <source>
        <dbReference type="ARBA" id="ARBA00006014"/>
    </source>
</evidence>
<evidence type="ECO:0000256" key="13">
    <source>
        <dbReference type="ARBA" id="ARBA00023315"/>
    </source>
</evidence>
<comment type="subcellular location">
    <subcellularLocation>
        <location evidence="2">Secreted</location>
    </subcellularLocation>
</comment>
<dbReference type="Pfam" id="PF04389">
    <property type="entry name" value="Peptidase_M28"/>
    <property type="match status" value="1"/>
</dbReference>
<dbReference type="Gene3D" id="3.40.630.10">
    <property type="entry name" value="Zn peptidases"/>
    <property type="match status" value="1"/>
</dbReference>
<dbReference type="Proteomes" id="UP001178508">
    <property type="component" value="Chromosome 15"/>
</dbReference>
<evidence type="ECO:0000256" key="11">
    <source>
        <dbReference type="ARBA" id="ARBA00023157"/>
    </source>
</evidence>
<dbReference type="EMBL" id="OY660878">
    <property type="protein sequence ID" value="CAJ1073889.1"/>
    <property type="molecule type" value="Genomic_DNA"/>
</dbReference>
<feature type="transmembrane region" description="Helical" evidence="16">
    <location>
        <begin position="21"/>
        <end position="40"/>
    </location>
</feature>
<evidence type="ECO:0000256" key="14">
    <source>
        <dbReference type="ARBA" id="ARBA00033159"/>
    </source>
</evidence>
<dbReference type="PANTHER" id="PTHR12283:SF5">
    <property type="entry name" value="GLUTAMINYL-PEPTIDE CYCLOTRANSFERASE"/>
    <property type="match status" value="1"/>
</dbReference>
<gene>
    <name evidence="18" type="ORF">XNOV1_A014301</name>
</gene>
<organism evidence="18 19">
    <name type="scientific">Xyrichtys novacula</name>
    <name type="common">Pearly razorfish</name>
    <name type="synonym">Hemipteronotus novacula</name>
    <dbReference type="NCBI Taxonomy" id="13765"/>
    <lineage>
        <taxon>Eukaryota</taxon>
        <taxon>Metazoa</taxon>
        <taxon>Chordata</taxon>
        <taxon>Craniata</taxon>
        <taxon>Vertebrata</taxon>
        <taxon>Euteleostomi</taxon>
        <taxon>Actinopterygii</taxon>
        <taxon>Neopterygii</taxon>
        <taxon>Teleostei</taxon>
        <taxon>Neoteleostei</taxon>
        <taxon>Acanthomorphata</taxon>
        <taxon>Eupercaria</taxon>
        <taxon>Labriformes</taxon>
        <taxon>Labridae</taxon>
        <taxon>Xyrichtys</taxon>
    </lineage>
</organism>
<reference evidence="18" key="1">
    <citation type="submission" date="2023-08" db="EMBL/GenBank/DDBJ databases">
        <authorList>
            <person name="Alioto T."/>
            <person name="Alioto T."/>
            <person name="Gomez Garrido J."/>
        </authorList>
    </citation>
    <scope>NUCLEOTIDE SEQUENCE</scope>
</reference>
<evidence type="ECO:0000256" key="9">
    <source>
        <dbReference type="ARBA" id="ARBA00022729"/>
    </source>
</evidence>
<keyword evidence="10" id="KW-0862">Zinc</keyword>
<evidence type="ECO:0000256" key="6">
    <source>
        <dbReference type="ARBA" id="ARBA00022525"/>
    </source>
</evidence>
<evidence type="ECO:0000256" key="10">
    <source>
        <dbReference type="ARBA" id="ARBA00022833"/>
    </source>
</evidence>
<keyword evidence="16" id="KW-0812">Transmembrane</keyword>
<dbReference type="AlphaFoldDB" id="A0AAV1GLG1"/>
<feature type="domain" description="Peptidase M28" evidence="17">
    <location>
        <begin position="126"/>
        <end position="354"/>
    </location>
</feature>
<dbReference type="SUPFAM" id="SSF53187">
    <property type="entry name" value="Zn-dependent exopeptidases"/>
    <property type="match status" value="1"/>
</dbReference>
<protein>
    <recommendedName>
        <fullName evidence="5">Glutaminyl-peptide cyclotransferase</fullName>
        <ecNumber evidence="4">2.3.2.5</ecNumber>
    </recommendedName>
    <alternativeName>
        <fullName evidence="14">Glutaminyl cyclase</fullName>
    </alternativeName>
    <alternativeName>
        <fullName evidence="15">Glutaminyl-tRNA cyclotransferase</fullName>
    </alternativeName>
</protein>
<dbReference type="InterPro" id="IPR040234">
    <property type="entry name" value="QC/QCL"/>
</dbReference>
<evidence type="ECO:0000256" key="7">
    <source>
        <dbReference type="ARBA" id="ARBA00022679"/>
    </source>
</evidence>